<feature type="domain" description="HTH luxR-type" evidence="5">
    <location>
        <begin position="75"/>
        <end position="140"/>
    </location>
</feature>
<evidence type="ECO:0000256" key="1">
    <source>
        <dbReference type="ARBA" id="ARBA00023015"/>
    </source>
</evidence>
<dbReference type="CDD" id="cd06170">
    <property type="entry name" value="LuxR_C_like"/>
    <property type="match status" value="1"/>
</dbReference>
<dbReference type="Proteomes" id="UP001139971">
    <property type="component" value="Unassembled WGS sequence"/>
</dbReference>
<organism evidence="6 7">
    <name type="scientific">Tahibacter soli</name>
    <dbReference type="NCBI Taxonomy" id="2983605"/>
    <lineage>
        <taxon>Bacteria</taxon>
        <taxon>Pseudomonadati</taxon>
        <taxon>Pseudomonadota</taxon>
        <taxon>Gammaproteobacteria</taxon>
        <taxon>Lysobacterales</taxon>
        <taxon>Rhodanobacteraceae</taxon>
        <taxon>Tahibacter</taxon>
    </lineage>
</organism>
<dbReference type="PANTHER" id="PTHR44688">
    <property type="entry name" value="DNA-BINDING TRANSCRIPTIONAL ACTIVATOR DEVR_DOSR"/>
    <property type="match status" value="1"/>
</dbReference>
<dbReference type="PROSITE" id="PS00622">
    <property type="entry name" value="HTH_LUXR_1"/>
    <property type="match status" value="1"/>
</dbReference>
<keyword evidence="7" id="KW-1185">Reference proteome</keyword>
<sequence length="143" mass="15266">MRRSTWLLILGYGALAAALLVCLRLLAFAPFVLDWGRELTAAAIAIVALVIGLRLAERRASAPSSNDTAPETPPAIADAGPLSARQRQILALLAAGRTNKEIARELVVSENTIKTHLANLYAKLGVGRRTEALAEARRQGLFG</sequence>
<evidence type="ECO:0000256" key="4">
    <source>
        <dbReference type="SAM" id="Phobius"/>
    </source>
</evidence>
<dbReference type="InterPro" id="IPR016032">
    <property type="entry name" value="Sig_transdc_resp-reg_C-effctor"/>
</dbReference>
<dbReference type="PROSITE" id="PS50043">
    <property type="entry name" value="HTH_LUXR_2"/>
    <property type="match status" value="1"/>
</dbReference>
<comment type="caution">
    <text evidence="6">The sequence shown here is derived from an EMBL/GenBank/DDBJ whole genome shotgun (WGS) entry which is preliminary data.</text>
</comment>
<feature type="transmembrane region" description="Helical" evidence="4">
    <location>
        <begin position="39"/>
        <end position="56"/>
    </location>
</feature>
<dbReference type="GO" id="GO:0003677">
    <property type="term" value="F:DNA binding"/>
    <property type="evidence" value="ECO:0007669"/>
    <property type="project" value="UniProtKB-KW"/>
</dbReference>
<keyword evidence="1" id="KW-0805">Transcription regulation</keyword>
<keyword evidence="4" id="KW-0472">Membrane</keyword>
<evidence type="ECO:0000256" key="2">
    <source>
        <dbReference type="ARBA" id="ARBA00023125"/>
    </source>
</evidence>
<dbReference type="Gene3D" id="1.10.10.10">
    <property type="entry name" value="Winged helix-like DNA-binding domain superfamily/Winged helix DNA-binding domain"/>
    <property type="match status" value="1"/>
</dbReference>
<dbReference type="InterPro" id="IPR000792">
    <property type="entry name" value="Tscrpt_reg_LuxR_C"/>
</dbReference>
<gene>
    <name evidence="6" type="ORF">OD750_026270</name>
</gene>
<dbReference type="RefSeq" id="WP_263542664.1">
    <property type="nucleotide sequence ID" value="NZ_JAOVZO020000023.1"/>
</dbReference>
<reference evidence="6" key="1">
    <citation type="submission" date="2023-02" db="EMBL/GenBank/DDBJ databases">
        <title>Tahibacter soli sp. nov. isolated from soil.</title>
        <authorList>
            <person name="Baek J.H."/>
            <person name="Lee J.K."/>
            <person name="Choi D.G."/>
            <person name="Jeon C.O."/>
        </authorList>
    </citation>
    <scope>NUCLEOTIDE SEQUENCE</scope>
    <source>
        <strain evidence="6">BL</strain>
    </source>
</reference>
<name>A0A9X4BM73_9GAMM</name>
<dbReference type="PANTHER" id="PTHR44688:SF16">
    <property type="entry name" value="DNA-BINDING TRANSCRIPTIONAL ACTIVATOR DEVR_DOSR"/>
    <property type="match status" value="1"/>
</dbReference>
<feature type="transmembrane region" description="Helical" evidence="4">
    <location>
        <begin position="7"/>
        <end position="33"/>
    </location>
</feature>
<dbReference type="Pfam" id="PF00196">
    <property type="entry name" value="GerE"/>
    <property type="match status" value="1"/>
</dbReference>
<accession>A0A9X4BM73</accession>
<dbReference type="SMART" id="SM00421">
    <property type="entry name" value="HTH_LUXR"/>
    <property type="match status" value="1"/>
</dbReference>
<protein>
    <submittedName>
        <fullName evidence="6">Response regulator transcription factor</fullName>
    </submittedName>
</protein>
<evidence type="ECO:0000313" key="6">
    <source>
        <dbReference type="EMBL" id="MDC8016047.1"/>
    </source>
</evidence>
<keyword evidence="2" id="KW-0238">DNA-binding</keyword>
<dbReference type="SUPFAM" id="SSF46894">
    <property type="entry name" value="C-terminal effector domain of the bipartite response regulators"/>
    <property type="match status" value="1"/>
</dbReference>
<keyword evidence="4" id="KW-1133">Transmembrane helix</keyword>
<evidence type="ECO:0000313" key="7">
    <source>
        <dbReference type="Proteomes" id="UP001139971"/>
    </source>
</evidence>
<dbReference type="AlphaFoldDB" id="A0A9X4BM73"/>
<dbReference type="PRINTS" id="PR00038">
    <property type="entry name" value="HTHLUXR"/>
</dbReference>
<dbReference type="GO" id="GO:0006355">
    <property type="term" value="P:regulation of DNA-templated transcription"/>
    <property type="evidence" value="ECO:0007669"/>
    <property type="project" value="InterPro"/>
</dbReference>
<dbReference type="InterPro" id="IPR036388">
    <property type="entry name" value="WH-like_DNA-bd_sf"/>
</dbReference>
<evidence type="ECO:0000256" key="3">
    <source>
        <dbReference type="ARBA" id="ARBA00023163"/>
    </source>
</evidence>
<proteinExistence type="predicted"/>
<keyword evidence="3" id="KW-0804">Transcription</keyword>
<evidence type="ECO:0000259" key="5">
    <source>
        <dbReference type="PROSITE" id="PS50043"/>
    </source>
</evidence>
<dbReference type="EMBL" id="JAOVZO020000023">
    <property type="protein sequence ID" value="MDC8016047.1"/>
    <property type="molecule type" value="Genomic_DNA"/>
</dbReference>
<keyword evidence="4" id="KW-0812">Transmembrane</keyword>